<dbReference type="RefSeq" id="WP_035124709.1">
    <property type="nucleotide sequence ID" value="NZ_JRHH01000002.1"/>
</dbReference>
<evidence type="ECO:0000256" key="1">
    <source>
        <dbReference type="ARBA" id="ARBA00022729"/>
    </source>
</evidence>
<dbReference type="Gene3D" id="2.130.10.10">
    <property type="entry name" value="YVTN repeat-like/Quinoprotein amine dehydrogenase"/>
    <property type="match status" value="5"/>
</dbReference>
<dbReference type="AlphaFoldDB" id="A0A095SW18"/>
<feature type="chain" id="PRO_5001918320" evidence="2">
    <location>
        <begin position="19"/>
        <end position="1138"/>
    </location>
</feature>
<dbReference type="STRING" id="1453498.LG45_04315"/>
<dbReference type="PANTHER" id="PTHR43739:SF5">
    <property type="entry name" value="EXO-ALPHA-SIALIDASE"/>
    <property type="match status" value="1"/>
</dbReference>
<dbReference type="Pfam" id="PF18962">
    <property type="entry name" value="Por_Secre_tail"/>
    <property type="match status" value="1"/>
</dbReference>
<dbReference type="Proteomes" id="UP000029554">
    <property type="component" value="Unassembled WGS sequence"/>
</dbReference>
<proteinExistence type="predicted"/>
<sequence length="1138" mass="122627">MKKIILFVALLSCFVGKAQYNSLAPWNTTNSSAKSERVSIDEVVQSFNQYWENRDHSKRGSGFKPFLRWENHWRNKTNDQGYLITPQEMWDAFNQKKAAKANKSSNLLMLPTSNWEPVGPFTHSNTGSWSSGQGRVNIVYVDPSNPNTIYIGAPAGGIWKSLDAGTTWAPLSDNLPQIGVSGIAVDPNNSNVIYVATGDCDASDTYSIGVLKTTNGGATWNTTGLTFTGTNKLAGDILMNPSNSNMLWAATTDGIYRTLNGGTTWTLEQAGNFSQGRIRLKPGDPNTVYAVSTNRFYKSTNAGDTFSSLATGLPFSSGRMLMDVTAADSNYIYILSTTTSGAMQGVYRSTNGGTNWTLTSGTNDTFNGSGQSGYDLAFAVSQTNANEIYTGCLNVWKSLDAGATFNQLNSWSAPTQATYTHADIHYLQFFGTKLYCGSDGGVYVSENNGTSFTDKTAGAQISQFYKIAVSKQSASKMVGGLQDNGGHAYSGSQWKNYYGADGMDTAIDPTNSNLYYGFIQFGSNLYISTNSGNSLSSGVGAPAAETGTNDDGGNWITPLVANNTGELFAGYSNLYKLVGGAWQLQNAGSPTGSGNIELVAVDPSNDDNMYVVNGSGLHKSTNRGLTFTQVYSAPGNITSIDVHSSNSNIIYITTQGTSGQALKSINGGTSFTSFSSGLPAIGKNVIVHQGRDTNNPLYLGTSLGVYYTDDTMSQWEPFDTNLPNVSVTDLEINLEDEKIIAATYGRGIWQSAIQIQTPLNDIKFNEIQNPSSVNINCANAVTPQVSVKNNGSNTINSVNFNYTVNAVTYTFTWTGTINSEQTQVISLPAVTLPKGIYTMNVVSTIAGDAYSDNNSGSTNFYLNNSGTVNVTNTFETATDELIEYNESSTTGIWTRGVRTGGALASGLNNVYSTNLTGNYPDLTKSYLVSQCYDLSSLAGPQISFKMAFDLENNWDLTYVEYSTNFGQTWQVLGTQGPNWYNSNRTPESSGTDCFNCVGAQWTGTNAALTTYFYSLAALSTETNVIFRIVFHSDEAENNLGVVVDDFLISGTLANESFNLNNIQIYPNPSTGIYNISAGNATIDEIVVYDVMGKIINSNKNIQTNGSNSTIDLTSISSGIYFVKITANEQSTVKRIIKK</sequence>
<accession>A0A095SW18</accession>
<dbReference type="Gene3D" id="2.60.120.260">
    <property type="entry name" value="Galactose-binding domain-like"/>
    <property type="match status" value="1"/>
</dbReference>
<reference evidence="4 5" key="1">
    <citation type="submission" date="2014-09" db="EMBL/GenBank/DDBJ databases">
        <title>Whole Genome Shotgun of Flavobacterium aquatile LMG 4008.</title>
        <authorList>
            <person name="Gale A.N."/>
            <person name="Pipes S.E."/>
            <person name="Newman J.D."/>
        </authorList>
    </citation>
    <scope>NUCLEOTIDE SEQUENCE [LARGE SCALE GENOMIC DNA]</scope>
    <source>
        <strain evidence="4 5">LMG 4008</strain>
    </source>
</reference>
<dbReference type="NCBIfam" id="TIGR04183">
    <property type="entry name" value="Por_Secre_tail"/>
    <property type="match status" value="1"/>
</dbReference>
<evidence type="ECO:0000313" key="5">
    <source>
        <dbReference type="Proteomes" id="UP000029554"/>
    </source>
</evidence>
<evidence type="ECO:0000313" key="4">
    <source>
        <dbReference type="EMBL" id="KGD68876.1"/>
    </source>
</evidence>
<dbReference type="eggNOG" id="COG4409">
    <property type="taxonomic scope" value="Bacteria"/>
</dbReference>
<feature type="signal peptide" evidence="2">
    <location>
        <begin position="1"/>
        <end position="18"/>
    </location>
</feature>
<dbReference type="OrthoDB" id="9757947at2"/>
<dbReference type="InterPro" id="IPR026444">
    <property type="entry name" value="Secre_tail"/>
</dbReference>
<dbReference type="GO" id="GO:0016787">
    <property type="term" value="F:hydrolase activity"/>
    <property type="evidence" value="ECO:0007669"/>
    <property type="project" value="UniProtKB-KW"/>
</dbReference>
<evidence type="ECO:0000256" key="2">
    <source>
        <dbReference type="SAM" id="SignalP"/>
    </source>
</evidence>
<gene>
    <name evidence="4" type="ORF">LG45_04315</name>
</gene>
<dbReference type="EMBL" id="JRHH01000002">
    <property type="protein sequence ID" value="KGD68876.1"/>
    <property type="molecule type" value="Genomic_DNA"/>
</dbReference>
<dbReference type="InterPro" id="IPR052025">
    <property type="entry name" value="Xyloglucanase_GH74"/>
</dbReference>
<protein>
    <submittedName>
        <fullName evidence="4">Glycosyl hydrolase</fullName>
    </submittedName>
</protein>
<evidence type="ECO:0000259" key="3">
    <source>
        <dbReference type="Pfam" id="PF18962"/>
    </source>
</evidence>
<name>A0A095SW18_9FLAO</name>
<dbReference type="GO" id="GO:0010411">
    <property type="term" value="P:xyloglucan metabolic process"/>
    <property type="evidence" value="ECO:0007669"/>
    <property type="project" value="TreeGrafter"/>
</dbReference>
<organism evidence="4 5">
    <name type="scientific">Flavobacterium aquatile LMG 4008 = ATCC 11947</name>
    <dbReference type="NCBI Taxonomy" id="1453498"/>
    <lineage>
        <taxon>Bacteria</taxon>
        <taxon>Pseudomonadati</taxon>
        <taxon>Bacteroidota</taxon>
        <taxon>Flavobacteriia</taxon>
        <taxon>Flavobacteriales</taxon>
        <taxon>Flavobacteriaceae</taxon>
        <taxon>Flavobacterium</taxon>
    </lineage>
</organism>
<dbReference type="InterPro" id="IPR015943">
    <property type="entry name" value="WD40/YVTN_repeat-like_dom_sf"/>
</dbReference>
<comment type="caution">
    <text evidence="4">The sequence shown here is derived from an EMBL/GenBank/DDBJ whole genome shotgun (WGS) entry which is preliminary data.</text>
</comment>
<keyword evidence="1 2" id="KW-0732">Signal</keyword>
<feature type="domain" description="Secretion system C-terminal sorting" evidence="3">
    <location>
        <begin position="1064"/>
        <end position="1136"/>
    </location>
</feature>
<keyword evidence="5" id="KW-1185">Reference proteome</keyword>
<keyword evidence="4" id="KW-0378">Hydrolase</keyword>
<dbReference type="PANTHER" id="PTHR43739">
    <property type="entry name" value="XYLOGLUCANASE (EUROFUNG)"/>
    <property type="match status" value="1"/>
</dbReference>
<dbReference type="SUPFAM" id="SSF110296">
    <property type="entry name" value="Oligoxyloglucan reducing end-specific cellobiohydrolase"/>
    <property type="match status" value="2"/>
</dbReference>